<dbReference type="AlphaFoldDB" id="R7T484"/>
<feature type="region of interest" description="Disordered" evidence="1">
    <location>
        <begin position="307"/>
        <end position="327"/>
    </location>
</feature>
<evidence type="ECO:0000256" key="1">
    <source>
        <dbReference type="SAM" id="MobiDB-lite"/>
    </source>
</evidence>
<dbReference type="OrthoDB" id="6141057at2759"/>
<dbReference type="EMBL" id="AMQN01003577">
    <property type="status" value="NOT_ANNOTATED_CDS"/>
    <property type="molecule type" value="Genomic_DNA"/>
</dbReference>
<evidence type="ECO:0000313" key="3">
    <source>
        <dbReference type="EnsemblMetazoa" id="CapteP211773"/>
    </source>
</evidence>
<keyword evidence="4" id="KW-1185">Reference proteome</keyword>
<dbReference type="InterPro" id="IPR035983">
    <property type="entry name" value="Hect_E3_ubiquitin_ligase"/>
</dbReference>
<dbReference type="GO" id="GO:0004842">
    <property type="term" value="F:ubiquitin-protein transferase activity"/>
    <property type="evidence" value="ECO:0007669"/>
    <property type="project" value="InterPro"/>
</dbReference>
<name>R7T484_CAPTE</name>
<feature type="region of interest" description="Disordered" evidence="1">
    <location>
        <begin position="1"/>
        <end position="69"/>
    </location>
</feature>
<dbReference type="EnsemblMetazoa" id="CapteT211773">
    <property type="protein sequence ID" value="CapteP211773"/>
    <property type="gene ID" value="CapteG211773"/>
</dbReference>
<evidence type="ECO:0000313" key="2">
    <source>
        <dbReference type="EMBL" id="ELT87752.1"/>
    </source>
</evidence>
<reference evidence="3" key="3">
    <citation type="submission" date="2015-06" db="UniProtKB">
        <authorList>
            <consortium name="EnsemblMetazoa"/>
        </authorList>
    </citation>
    <scope>IDENTIFICATION</scope>
</reference>
<reference evidence="2 4" key="2">
    <citation type="journal article" date="2013" name="Nature">
        <title>Insights into bilaterian evolution from three spiralian genomes.</title>
        <authorList>
            <person name="Simakov O."/>
            <person name="Marletaz F."/>
            <person name="Cho S.J."/>
            <person name="Edsinger-Gonzales E."/>
            <person name="Havlak P."/>
            <person name="Hellsten U."/>
            <person name="Kuo D.H."/>
            <person name="Larsson T."/>
            <person name="Lv J."/>
            <person name="Arendt D."/>
            <person name="Savage R."/>
            <person name="Osoegawa K."/>
            <person name="de Jong P."/>
            <person name="Grimwood J."/>
            <person name="Chapman J.A."/>
            <person name="Shapiro H."/>
            <person name="Aerts A."/>
            <person name="Otillar R.P."/>
            <person name="Terry A.Y."/>
            <person name="Boore J.L."/>
            <person name="Grigoriev I.V."/>
            <person name="Lindberg D.R."/>
            <person name="Seaver E.C."/>
            <person name="Weisblat D.A."/>
            <person name="Putnam N.H."/>
            <person name="Rokhsar D.S."/>
        </authorList>
    </citation>
    <scope>NUCLEOTIDE SEQUENCE</scope>
    <source>
        <strain evidence="2 4">I ESC-2004</strain>
    </source>
</reference>
<evidence type="ECO:0000313" key="4">
    <source>
        <dbReference type="Proteomes" id="UP000014760"/>
    </source>
</evidence>
<feature type="compositionally biased region" description="Basic and acidic residues" evidence="1">
    <location>
        <begin position="1"/>
        <end position="10"/>
    </location>
</feature>
<dbReference type="SUPFAM" id="SSF56204">
    <property type="entry name" value="Hect, E3 ligase catalytic domain"/>
    <property type="match status" value="1"/>
</dbReference>
<feature type="compositionally biased region" description="Basic and acidic residues" evidence="1">
    <location>
        <begin position="27"/>
        <end position="58"/>
    </location>
</feature>
<organism evidence="2">
    <name type="scientific">Capitella teleta</name>
    <name type="common">Polychaete worm</name>
    <dbReference type="NCBI Taxonomy" id="283909"/>
    <lineage>
        <taxon>Eukaryota</taxon>
        <taxon>Metazoa</taxon>
        <taxon>Spiralia</taxon>
        <taxon>Lophotrochozoa</taxon>
        <taxon>Annelida</taxon>
        <taxon>Polychaeta</taxon>
        <taxon>Sedentaria</taxon>
        <taxon>Scolecida</taxon>
        <taxon>Capitellidae</taxon>
        <taxon>Capitella</taxon>
    </lineage>
</organism>
<proteinExistence type="predicted"/>
<feature type="compositionally biased region" description="Low complexity" evidence="1">
    <location>
        <begin position="11"/>
        <end position="23"/>
    </location>
</feature>
<reference evidence="4" key="1">
    <citation type="submission" date="2012-12" db="EMBL/GenBank/DDBJ databases">
        <authorList>
            <person name="Hellsten U."/>
            <person name="Grimwood J."/>
            <person name="Chapman J.A."/>
            <person name="Shapiro H."/>
            <person name="Aerts A."/>
            <person name="Otillar R.P."/>
            <person name="Terry A.Y."/>
            <person name="Boore J.L."/>
            <person name="Simakov O."/>
            <person name="Marletaz F."/>
            <person name="Cho S.-J."/>
            <person name="Edsinger-Gonzales E."/>
            <person name="Havlak P."/>
            <person name="Kuo D.-H."/>
            <person name="Larsson T."/>
            <person name="Lv J."/>
            <person name="Arendt D."/>
            <person name="Savage R."/>
            <person name="Osoegawa K."/>
            <person name="de Jong P."/>
            <person name="Lindberg D.R."/>
            <person name="Seaver E.C."/>
            <person name="Weisblat D.A."/>
            <person name="Putnam N.H."/>
            <person name="Grigoriev I.V."/>
            <person name="Rokhsar D.S."/>
        </authorList>
    </citation>
    <scope>NUCLEOTIDE SEQUENCE</scope>
    <source>
        <strain evidence="4">I ESC-2004</strain>
    </source>
</reference>
<dbReference type="Proteomes" id="UP000014760">
    <property type="component" value="Unassembled WGS sequence"/>
</dbReference>
<protein>
    <recommendedName>
        <fullName evidence="5">HECT domain-containing protein</fullName>
    </recommendedName>
</protein>
<evidence type="ECO:0008006" key="5">
    <source>
        <dbReference type="Google" id="ProtNLM"/>
    </source>
</evidence>
<accession>R7T484</accession>
<sequence>MPSTADDHQRSLSSGPALSGLLGTLDEECRRKQPGSEEDSDQWKELVDRPTSRTRTYEPRICGPGMSPAQAMGGVESKLTMATDFRIWVRKVEKRNIGQLNISQSDQIETIVNGMGDDVRQLYYRYRDSSPNLKQRTNYEQFKDGLEDLLMPTVSKIAEDILPLIAKKLEGGPGENVMAAWNEIKNVIINSKKCRTTKESFPRLVLAHRLPPQVTKYLLTHLQLDLGCFLDDAQECLDNIAKEIATARANAAQTSVAQISPESAASSWFSEATNQVNQSVGFSTPSTESSDETLRKTVEISNVSVSEDNTGVPQSRGQTGATMPNLNLSLDKADGSNATSAPVVAQADREVASDMSNIRDVPTLNLQSVMMSIRGDPSIKEVCTLTFYVFLIESELNICFFYSTFHIKVRRGNVLKELMKIFRENNMLNSILQCEVQAGFTEEAIGSGVLLDMLSAFWEEFFQHYSEGEDEKVLVCTENNQENLKCAGSILRFGFEYCPKNEPLHFFPHQLCLASIINFIHHNCISDNMADKEAIWTASLYAYLGAISGEKIRAVYENPNAASEDDWEEINDMLDDLFQKKYKVDADNIRDKLSHLADVHLLQKSKTFLDLMGLFNWKKWYPQHFGNIDKIVEFSKRFHPTPVDVVNALKEDIKITNPIEEEALKNLRKFTRGLTQVDLRKFLRFVTGSALKPKTILVNFSRNEHQPINARTCSSLLYIPLGLKYNDFRNTFKEIISSEMYQDMTYALSH</sequence>
<dbReference type="EMBL" id="KB312171">
    <property type="protein sequence ID" value="ELT87752.1"/>
    <property type="molecule type" value="Genomic_DNA"/>
</dbReference>
<gene>
    <name evidence="2" type="ORF">CAPTEDRAFT_211773</name>
</gene>
<dbReference type="HOGENOM" id="CLU_370987_0_0_1"/>